<dbReference type="OrthoDB" id="9805416at2"/>
<proteinExistence type="predicted"/>
<dbReference type="InterPro" id="IPR006140">
    <property type="entry name" value="D-isomer_DH_NAD-bd"/>
</dbReference>
<dbReference type="Gene3D" id="3.40.50.720">
    <property type="entry name" value="NAD(P)-binding Rossmann-like Domain"/>
    <property type="match status" value="2"/>
</dbReference>
<feature type="domain" description="D-isomer specific 2-hydroxyacid dehydrogenase NAD-binding" evidence="3">
    <location>
        <begin position="121"/>
        <end position="297"/>
    </location>
</feature>
<dbReference type="GO" id="GO:0016618">
    <property type="term" value="F:hydroxypyruvate reductase [NAD(P)H] activity"/>
    <property type="evidence" value="ECO:0007669"/>
    <property type="project" value="TreeGrafter"/>
</dbReference>
<evidence type="ECO:0000313" key="4">
    <source>
        <dbReference type="EMBL" id="TDF93230.1"/>
    </source>
</evidence>
<keyword evidence="1" id="KW-0560">Oxidoreductase</keyword>
<dbReference type="Proteomes" id="UP000295636">
    <property type="component" value="Unassembled WGS sequence"/>
</dbReference>
<evidence type="ECO:0000313" key="5">
    <source>
        <dbReference type="Proteomes" id="UP000295636"/>
    </source>
</evidence>
<keyword evidence="2" id="KW-0520">NAD</keyword>
<dbReference type="EMBL" id="SMRT01000017">
    <property type="protein sequence ID" value="TDF93230.1"/>
    <property type="molecule type" value="Genomic_DNA"/>
</dbReference>
<comment type="caution">
    <text evidence="4">The sequence shown here is derived from an EMBL/GenBank/DDBJ whole genome shotgun (WGS) entry which is preliminary data.</text>
</comment>
<dbReference type="RefSeq" id="WP_133234259.1">
    <property type="nucleotide sequence ID" value="NZ_SMRT01000017.1"/>
</dbReference>
<reference evidence="4 5" key="1">
    <citation type="submission" date="2019-03" db="EMBL/GenBank/DDBJ databases">
        <title>This is whole genome sequence of Paenibacillus sp MS74 strain.</title>
        <authorList>
            <person name="Trinh H.N."/>
        </authorList>
    </citation>
    <scope>NUCLEOTIDE SEQUENCE [LARGE SCALE GENOMIC DNA]</scope>
    <source>
        <strain evidence="4 5">MS74</strain>
    </source>
</reference>
<sequence length="337" mass="37327">MKAKAIFLAESGSPAIDNAYDVDVRASLTAKVDLYPDYINRENAGLHADRIQDAEIAFSTWGITAFSEEELQRYLPNLKIVFYAAGSVQRFARPFMARQVSVISAWAANAIPVIEFTAAQILLANKGFYRAARHYKQSGEYREAQQITKSYPGNYGARIGILGAGMIGRGVIETLSRNKVTIDVFDPFLPDAKAAELNVRKTDLIDIFTNCDTISNHLANLPATVGILNKQHFDLMKPNATFINTGRGAQVVEDDLIKALREVPTRTALLDVTNPEPVLADSPFLQLENVIVTPHIAGSMSMEIFRMGQYMAEECERYLSGQALRFEVTPEMLETIA</sequence>
<dbReference type="SUPFAM" id="SSF51735">
    <property type="entry name" value="NAD(P)-binding Rossmann-fold domains"/>
    <property type="match status" value="1"/>
</dbReference>
<accession>A0A4R5KG81</accession>
<dbReference type="InterPro" id="IPR036291">
    <property type="entry name" value="NAD(P)-bd_dom_sf"/>
</dbReference>
<protein>
    <submittedName>
        <fullName evidence="4">Hydroxyacid dehydrogenase</fullName>
    </submittedName>
</protein>
<dbReference type="GO" id="GO:0030267">
    <property type="term" value="F:glyoxylate reductase (NADPH) activity"/>
    <property type="evidence" value="ECO:0007669"/>
    <property type="project" value="TreeGrafter"/>
</dbReference>
<dbReference type="PANTHER" id="PTHR10996">
    <property type="entry name" value="2-HYDROXYACID DEHYDROGENASE-RELATED"/>
    <property type="match status" value="1"/>
</dbReference>
<evidence type="ECO:0000256" key="1">
    <source>
        <dbReference type="ARBA" id="ARBA00023002"/>
    </source>
</evidence>
<dbReference type="CDD" id="cd12167">
    <property type="entry name" value="2-Hacid_dh_8"/>
    <property type="match status" value="1"/>
</dbReference>
<organism evidence="4 5">
    <name type="scientific">Paenibacillus piri</name>
    <dbReference type="NCBI Taxonomy" id="2547395"/>
    <lineage>
        <taxon>Bacteria</taxon>
        <taxon>Bacillati</taxon>
        <taxon>Bacillota</taxon>
        <taxon>Bacilli</taxon>
        <taxon>Bacillales</taxon>
        <taxon>Paenibacillaceae</taxon>
        <taxon>Paenibacillus</taxon>
    </lineage>
</organism>
<dbReference type="Pfam" id="PF02826">
    <property type="entry name" value="2-Hacid_dh_C"/>
    <property type="match status" value="1"/>
</dbReference>
<dbReference type="InterPro" id="IPR050223">
    <property type="entry name" value="D-isomer_2-hydroxyacid_DH"/>
</dbReference>
<evidence type="ECO:0000259" key="3">
    <source>
        <dbReference type="Pfam" id="PF02826"/>
    </source>
</evidence>
<evidence type="ECO:0000256" key="2">
    <source>
        <dbReference type="ARBA" id="ARBA00023027"/>
    </source>
</evidence>
<dbReference type="PANTHER" id="PTHR10996:SF178">
    <property type="entry name" value="2-HYDROXYACID DEHYDROGENASE YGL185C-RELATED"/>
    <property type="match status" value="1"/>
</dbReference>
<dbReference type="AlphaFoldDB" id="A0A4R5KG81"/>
<dbReference type="GO" id="GO:0051287">
    <property type="term" value="F:NAD binding"/>
    <property type="evidence" value="ECO:0007669"/>
    <property type="project" value="InterPro"/>
</dbReference>
<gene>
    <name evidence="4" type="ORF">E1757_27475</name>
</gene>
<keyword evidence="5" id="KW-1185">Reference proteome</keyword>
<dbReference type="GO" id="GO:0005829">
    <property type="term" value="C:cytosol"/>
    <property type="evidence" value="ECO:0007669"/>
    <property type="project" value="TreeGrafter"/>
</dbReference>
<name>A0A4R5KG81_9BACL</name>